<evidence type="ECO:0000256" key="2">
    <source>
        <dbReference type="ARBA" id="ARBA00022723"/>
    </source>
</evidence>
<dbReference type="GO" id="GO:0006424">
    <property type="term" value="P:glutamyl-tRNA aminoacylation"/>
    <property type="evidence" value="ECO:0007669"/>
    <property type="project" value="TreeGrafter"/>
</dbReference>
<evidence type="ECO:0000313" key="10">
    <source>
        <dbReference type="EMBL" id="MBB3024030.1"/>
    </source>
</evidence>
<dbReference type="Gene3D" id="3.40.630.30">
    <property type="match status" value="1"/>
</dbReference>
<evidence type="ECO:0000256" key="4">
    <source>
        <dbReference type="ARBA" id="ARBA00022833"/>
    </source>
</evidence>
<dbReference type="SUPFAM" id="SSF52374">
    <property type="entry name" value="Nucleotidylyl transferase"/>
    <property type="match status" value="1"/>
</dbReference>
<dbReference type="InterPro" id="IPR001412">
    <property type="entry name" value="aa-tRNA-synth_I_CS"/>
</dbReference>
<dbReference type="PROSITE" id="PS00178">
    <property type="entry name" value="AA_TRNA_LIGASE_I"/>
    <property type="match status" value="1"/>
</dbReference>
<dbReference type="GO" id="GO:0016747">
    <property type="term" value="F:acyltransferase activity, transferring groups other than amino-acyl groups"/>
    <property type="evidence" value="ECO:0007669"/>
    <property type="project" value="InterPro"/>
</dbReference>
<dbReference type="InterPro" id="IPR049940">
    <property type="entry name" value="GluQ/Sye"/>
</dbReference>
<feature type="region of interest" description="Disordered" evidence="8">
    <location>
        <begin position="420"/>
        <end position="440"/>
    </location>
</feature>
<dbReference type="GO" id="GO:0005829">
    <property type="term" value="C:cytosol"/>
    <property type="evidence" value="ECO:0007669"/>
    <property type="project" value="TreeGrafter"/>
</dbReference>
<evidence type="ECO:0000313" key="11">
    <source>
        <dbReference type="Proteomes" id="UP000568050"/>
    </source>
</evidence>
<dbReference type="EMBL" id="JACHWP010000023">
    <property type="protein sequence ID" value="MBB3024030.1"/>
    <property type="molecule type" value="Genomic_DNA"/>
</dbReference>
<protein>
    <submittedName>
        <fullName evidence="10">RimJ/RimL family protein N-acetyltransferase</fullName>
    </submittedName>
</protein>
<dbReference type="PRINTS" id="PR00987">
    <property type="entry name" value="TRNASYNTHGLU"/>
</dbReference>
<dbReference type="InterPro" id="IPR000924">
    <property type="entry name" value="Glu/Gln-tRNA-synth"/>
</dbReference>
<keyword evidence="1 7" id="KW-0436">Ligase</keyword>
<sequence length="535" mass="58321">MSEPILTERLQLRPLAHTDLPVLWRLHSDPRAFEHDAIPELGAVDQMQRVLAQWLAHARRDHYGYFLVTTHDGEPVGAAGLSGMDVAGETVANLYVRLFPDQWRQGYALEALSAVLAAADRSRSLDPDTPYPSDAVVITAVQNTPMRRLAEQLGFHETGEEDPTAGFEHVLLRRPVGLAAPADRPAPAGRFAPSPSGDFHLGNLRTGILAWFFARATHRRFVMRVEDLDRVRPGAEQRQLEDLRAVGIEWDEPLVRQSERTGLYDEAARRLAERGLVYECYCTRREIQEAPSAPHAAPGAYPGTCRDLTEAEREAGRAKVADLNREPALRLRADVSTYRVRDRFAGSVEGAVDDIVLRRGDGVWAYNLVSVVDDCAFAVDQIVRADDLLASAPRQAHLTALLQEVWPSLWGRDVPGWEGAARSGRTADGGSSAGGGEAADGAAPWPEIEYIHVPLALNTNGQRLAKRDGAVTLRDRLDAGESIADVVDRIGRSLGVEHARSAADIAAALDPSAGPGTEWVLEPWVVDLPATPPGA</sequence>
<feature type="compositionally biased region" description="Low complexity" evidence="8">
    <location>
        <begin position="420"/>
        <end position="430"/>
    </location>
</feature>
<gene>
    <name evidence="10" type="ORF">FHX50_002337</name>
</gene>
<keyword evidence="7" id="KW-0648">Protein biosynthesis</keyword>
<keyword evidence="11" id="KW-1185">Reference proteome</keyword>
<keyword evidence="5 7" id="KW-0067">ATP-binding</keyword>
<reference evidence="10 11" key="1">
    <citation type="submission" date="2020-08" db="EMBL/GenBank/DDBJ databases">
        <title>Sequencing the genomes of 1000 actinobacteria strains.</title>
        <authorList>
            <person name="Klenk H.-P."/>
        </authorList>
    </citation>
    <scope>NUCLEOTIDE SEQUENCE [LARGE SCALE GENOMIC DNA]</scope>
    <source>
        <strain evidence="10 11">DSM 23040</strain>
    </source>
</reference>
<evidence type="ECO:0000256" key="1">
    <source>
        <dbReference type="ARBA" id="ARBA00022598"/>
    </source>
</evidence>
<keyword evidence="6 7" id="KW-0030">Aminoacyl-tRNA synthetase</keyword>
<comment type="caution">
    <text evidence="10">The sequence shown here is derived from an EMBL/GenBank/DDBJ whole genome shotgun (WGS) entry which is preliminary data.</text>
</comment>
<evidence type="ECO:0000256" key="8">
    <source>
        <dbReference type="SAM" id="MobiDB-lite"/>
    </source>
</evidence>
<dbReference type="InterPro" id="IPR000182">
    <property type="entry name" value="GNAT_dom"/>
</dbReference>
<evidence type="ECO:0000256" key="3">
    <source>
        <dbReference type="ARBA" id="ARBA00022741"/>
    </source>
</evidence>
<feature type="domain" description="N-acetyltransferase" evidence="9">
    <location>
        <begin position="10"/>
        <end position="177"/>
    </location>
</feature>
<organism evidence="10 11">
    <name type="scientific">Helcobacillus massiliensis</name>
    <dbReference type="NCBI Taxonomy" id="521392"/>
    <lineage>
        <taxon>Bacteria</taxon>
        <taxon>Bacillati</taxon>
        <taxon>Actinomycetota</taxon>
        <taxon>Actinomycetes</taxon>
        <taxon>Micrococcales</taxon>
        <taxon>Dermabacteraceae</taxon>
        <taxon>Helcobacillus</taxon>
    </lineage>
</organism>
<keyword evidence="2" id="KW-0479">Metal-binding</keyword>
<dbReference type="InterPro" id="IPR020058">
    <property type="entry name" value="Glu/Gln-tRNA-synth_Ib_cat-dom"/>
</dbReference>
<dbReference type="GO" id="GO:0005524">
    <property type="term" value="F:ATP binding"/>
    <property type="evidence" value="ECO:0007669"/>
    <property type="project" value="UniProtKB-KW"/>
</dbReference>
<dbReference type="InterPro" id="IPR016181">
    <property type="entry name" value="Acyl_CoA_acyltransferase"/>
</dbReference>
<comment type="similarity">
    <text evidence="7">Belongs to the class-I aminoacyl-tRNA synthetase family.</text>
</comment>
<dbReference type="PANTHER" id="PTHR43311">
    <property type="entry name" value="GLUTAMATE--TRNA LIGASE"/>
    <property type="match status" value="1"/>
</dbReference>
<evidence type="ECO:0000256" key="6">
    <source>
        <dbReference type="ARBA" id="ARBA00023146"/>
    </source>
</evidence>
<dbReference type="Proteomes" id="UP000568050">
    <property type="component" value="Unassembled WGS sequence"/>
</dbReference>
<dbReference type="SUPFAM" id="SSF55729">
    <property type="entry name" value="Acyl-CoA N-acyltransferases (Nat)"/>
    <property type="match status" value="1"/>
</dbReference>
<dbReference type="Pfam" id="PF00749">
    <property type="entry name" value="tRNA-synt_1c"/>
    <property type="match status" value="1"/>
</dbReference>
<dbReference type="AlphaFoldDB" id="A0A839QYV9"/>
<keyword evidence="10" id="KW-0808">Transferase</keyword>
<keyword evidence="4" id="KW-0862">Zinc</keyword>
<evidence type="ECO:0000256" key="5">
    <source>
        <dbReference type="ARBA" id="ARBA00022840"/>
    </source>
</evidence>
<accession>A0A839QYV9</accession>
<proteinExistence type="inferred from homology"/>
<evidence type="ECO:0000259" key="9">
    <source>
        <dbReference type="PROSITE" id="PS51186"/>
    </source>
</evidence>
<evidence type="ECO:0000256" key="7">
    <source>
        <dbReference type="RuleBase" id="RU363037"/>
    </source>
</evidence>
<dbReference type="PANTHER" id="PTHR43311:SF1">
    <property type="entry name" value="GLUTAMYL-Q TRNA(ASP) SYNTHETASE"/>
    <property type="match status" value="1"/>
</dbReference>
<keyword evidence="3 7" id="KW-0547">Nucleotide-binding</keyword>
<dbReference type="CDD" id="cd04301">
    <property type="entry name" value="NAT_SF"/>
    <property type="match status" value="1"/>
</dbReference>
<dbReference type="Gene3D" id="3.40.50.620">
    <property type="entry name" value="HUPs"/>
    <property type="match status" value="1"/>
</dbReference>
<dbReference type="Pfam" id="PF13302">
    <property type="entry name" value="Acetyltransf_3"/>
    <property type="match status" value="1"/>
</dbReference>
<dbReference type="InterPro" id="IPR014729">
    <property type="entry name" value="Rossmann-like_a/b/a_fold"/>
</dbReference>
<dbReference type="GO" id="GO:0004818">
    <property type="term" value="F:glutamate-tRNA ligase activity"/>
    <property type="evidence" value="ECO:0007669"/>
    <property type="project" value="TreeGrafter"/>
</dbReference>
<dbReference type="PROSITE" id="PS51186">
    <property type="entry name" value="GNAT"/>
    <property type="match status" value="1"/>
</dbReference>
<name>A0A839QYV9_9MICO</name>